<dbReference type="EMBL" id="FORY01000010">
    <property type="protein sequence ID" value="SFJ77207.1"/>
    <property type="molecule type" value="Genomic_DNA"/>
</dbReference>
<sequence length="145" mass="16785">MLPFSKFHPASILDLHEWSTLSRNEIGPFLQRFGIQPLGRKFPMLRIYEGVLGLSPFDEACENMLGHGLIRTTKVAGMVGLAPETLLEKVRDRNSEYPPLYVFGPRRHLMLKAQIEQMCNSMRNEWQSIEPLQEHSLSKYRYLVP</sequence>
<evidence type="ECO:0000313" key="2">
    <source>
        <dbReference type="Proteomes" id="UP000183299"/>
    </source>
</evidence>
<dbReference type="GeneID" id="98665834"/>
<dbReference type="AlphaFoldDB" id="A0A1I3U601"/>
<dbReference type="Proteomes" id="UP000183299">
    <property type="component" value="Unassembled WGS sequence"/>
</dbReference>
<reference evidence="1 2" key="1">
    <citation type="submission" date="2016-10" db="EMBL/GenBank/DDBJ databases">
        <authorList>
            <person name="de Groot N.N."/>
        </authorList>
    </citation>
    <scope>NUCLEOTIDE SEQUENCE [LARGE SCALE GENOMIC DNA]</scope>
    <source>
        <strain evidence="1 2">CGMCC 1.8891</strain>
    </source>
</reference>
<protein>
    <submittedName>
        <fullName evidence="1">Uncharacterized protein</fullName>
    </submittedName>
</protein>
<proteinExistence type="predicted"/>
<accession>A0A1I3U601</accession>
<keyword evidence="2" id="KW-1185">Reference proteome</keyword>
<name>A0A1I3U601_9RHOB</name>
<dbReference type="RefSeq" id="WP_066605710.1">
    <property type="nucleotide sequence ID" value="NZ_FORY01000010.1"/>
</dbReference>
<organism evidence="1 2">
    <name type="scientific">Celeribacter halophilus</name>
    <dbReference type="NCBI Taxonomy" id="576117"/>
    <lineage>
        <taxon>Bacteria</taxon>
        <taxon>Pseudomonadati</taxon>
        <taxon>Pseudomonadota</taxon>
        <taxon>Alphaproteobacteria</taxon>
        <taxon>Rhodobacterales</taxon>
        <taxon>Roseobacteraceae</taxon>
        <taxon>Celeribacter</taxon>
    </lineage>
</organism>
<gene>
    <name evidence="1" type="ORF">SAMN04488138_11021</name>
</gene>
<evidence type="ECO:0000313" key="1">
    <source>
        <dbReference type="EMBL" id="SFJ77207.1"/>
    </source>
</evidence>
<dbReference type="OrthoDB" id="7813151at2"/>